<accession>A0ABT3GA13</accession>
<organism evidence="2 3">
    <name type="scientific">Luteolibacter rhizosphaerae</name>
    <dbReference type="NCBI Taxonomy" id="2989719"/>
    <lineage>
        <taxon>Bacteria</taxon>
        <taxon>Pseudomonadati</taxon>
        <taxon>Verrucomicrobiota</taxon>
        <taxon>Verrucomicrobiia</taxon>
        <taxon>Verrucomicrobiales</taxon>
        <taxon>Verrucomicrobiaceae</taxon>
        <taxon>Luteolibacter</taxon>
    </lineage>
</organism>
<name>A0ABT3GA13_9BACT</name>
<dbReference type="Gene3D" id="3.10.310.50">
    <property type="match status" value="1"/>
</dbReference>
<evidence type="ECO:0000313" key="3">
    <source>
        <dbReference type="Proteomes" id="UP001165653"/>
    </source>
</evidence>
<dbReference type="Pfam" id="PF04536">
    <property type="entry name" value="TPM_phosphatase"/>
    <property type="match status" value="1"/>
</dbReference>
<reference evidence="2" key="1">
    <citation type="submission" date="2022-10" db="EMBL/GenBank/DDBJ databases">
        <title>Luteolibacter sp. GHJ8, whole genome shotgun sequencing project.</title>
        <authorList>
            <person name="Zhao G."/>
            <person name="Shen L."/>
        </authorList>
    </citation>
    <scope>NUCLEOTIDE SEQUENCE</scope>
    <source>
        <strain evidence="2">GHJ8</strain>
    </source>
</reference>
<comment type="caution">
    <text evidence="2">The sequence shown here is derived from an EMBL/GenBank/DDBJ whole genome shotgun (WGS) entry which is preliminary data.</text>
</comment>
<dbReference type="RefSeq" id="WP_264516216.1">
    <property type="nucleotide sequence ID" value="NZ_JAPDDR010000017.1"/>
</dbReference>
<gene>
    <name evidence="2" type="ORF">OJ996_23815</name>
</gene>
<keyword evidence="3" id="KW-1185">Reference proteome</keyword>
<evidence type="ECO:0000259" key="1">
    <source>
        <dbReference type="Pfam" id="PF04536"/>
    </source>
</evidence>
<evidence type="ECO:0000313" key="2">
    <source>
        <dbReference type="EMBL" id="MCW1916635.1"/>
    </source>
</evidence>
<dbReference type="InterPro" id="IPR007621">
    <property type="entry name" value="TPM_dom"/>
</dbReference>
<sequence>MPAAYIGPMRCPYCSHPLAETAVECLHCHLTLDRATAILGAVPRISRGVCDTTGTLSKKEVQKIAKVGGKLAWTFPQISLHVLLHHFPQEHPFSLHVFWLFNCGGLSTESSRGENNHAILLAIDPRQGRSALTVGYGLEPFLSDEAMDHLLELSEPAWKNGHWTRGILDVIAGLDRLLENAALEVAAGFGLKAQAESGRGKEF</sequence>
<feature type="domain" description="TPM" evidence="1">
    <location>
        <begin position="113"/>
        <end position="175"/>
    </location>
</feature>
<protein>
    <submittedName>
        <fullName evidence="2">TPM domain-containing protein</fullName>
    </submittedName>
</protein>
<dbReference type="Proteomes" id="UP001165653">
    <property type="component" value="Unassembled WGS sequence"/>
</dbReference>
<proteinExistence type="predicted"/>
<dbReference type="EMBL" id="JAPDDR010000017">
    <property type="protein sequence ID" value="MCW1916635.1"/>
    <property type="molecule type" value="Genomic_DNA"/>
</dbReference>